<evidence type="ECO:0000313" key="3">
    <source>
        <dbReference type="Proteomes" id="UP000767238"/>
    </source>
</evidence>
<keyword evidence="1" id="KW-1133">Transmembrane helix</keyword>
<organism evidence="2 3">
    <name type="scientific">Aureobasidium melanogenum</name>
    <name type="common">Aureobasidium pullulans var. melanogenum</name>
    <dbReference type="NCBI Taxonomy" id="46634"/>
    <lineage>
        <taxon>Eukaryota</taxon>
        <taxon>Fungi</taxon>
        <taxon>Dikarya</taxon>
        <taxon>Ascomycota</taxon>
        <taxon>Pezizomycotina</taxon>
        <taxon>Dothideomycetes</taxon>
        <taxon>Dothideomycetidae</taxon>
        <taxon>Dothideales</taxon>
        <taxon>Saccotheciaceae</taxon>
        <taxon>Aureobasidium</taxon>
    </lineage>
</organism>
<keyword evidence="1" id="KW-0472">Membrane</keyword>
<feature type="transmembrane region" description="Helical" evidence="1">
    <location>
        <begin position="87"/>
        <end position="108"/>
    </location>
</feature>
<reference evidence="2" key="1">
    <citation type="journal article" date="2021" name="J Fungi (Basel)">
        <title>Virulence traits and population genomics of the black yeast Aureobasidium melanogenum.</title>
        <authorList>
            <person name="Cernosa A."/>
            <person name="Sun X."/>
            <person name="Gostincar C."/>
            <person name="Fang C."/>
            <person name="Gunde-Cimerman N."/>
            <person name="Song Z."/>
        </authorList>
    </citation>
    <scope>NUCLEOTIDE SEQUENCE</scope>
    <source>
        <strain evidence="2">EXF-8016</strain>
    </source>
</reference>
<comment type="caution">
    <text evidence="2">The sequence shown here is derived from an EMBL/GenBank/DDBJ whole genome shotgun (WGS) entry which is preliminary data.</text>
</comment>
<evidence type="ECO:0000256" key="1">
    <source>
        <dbReference type="SAM" id="Phobius"/>
    </source>
</evidence>
<dbReference type="EMBL" id="JAHFYH010000034">
    <property type="protein sequence ID" value="KAH0221045.1"/>
    <property type="molecule type" value="Genomic_DNA"/>
</dbReference>
<protein>
    <submittedName>
        <fullName evidence="2">Uncharacterized protein</fullName>
    </submittedName>
</protein>
<evidence type="ECO:0000313" key="2">
    <source>
        <dbReference type="EMBL" id="KAH0221045.1"/>
    </source>
</evidence>
<keyword evidence="1" id="KW-0812">Transmembrane</keyword>
<name>A0A9P8GI95_AURME</name>
<reference evidence="2" key="2">
    <citation type="submission" date="2021-08" db="EMBL/GenBank/DDBJ databases">
        <authorList>
            <person name="Gostincar C."/>
            <person name="Sun X."/>
            <person name="Song Z."/>
            <person name="Gunde-Cimerman N."/>
        </authorList>
    </citation>
    <scope>NUCLEOTIDE SEQUENCE</scope>
    <source>
        <strain evidence="2">EXF-8016</strain>
    </source>
</reference>
<sequence length="131" mass="14016">MPQSQTQPPPPRPLPSGMNVRTLAMMAMVYVVVAATLNEKPDQDFSYNTATVGVLSYLIVEGASLLIEGVRVFSLAHGGNGPPAYMGYLSKTLAGMVIFGGAFGRVDVAWEAVSMLRGFLYQLQSTFTGKP</sequence>
<feature type="transmembrane region" description="Helical" evidence="1">
    <location>
        <begin position="45"/>
        <end position="67"/>
    </location>
</feature>
<proteinExistence type="predicted"/>
<dbReference type="AlphaFoldDB" id="A0A9P8GI95"/>
<accession>A0A9P8GI95</accession>
<feature type="transmembrane region" description="Helical" evidence="1">
    <location>
        <begin position="20"/>
        <end position="38"/>
    </location>
</feature>
<gene>
    <name evidence="2" type="ORF">KCV03_g5243</name>
</gene>
<feature type="non-terminal residue" evidence="2">
    <location>
        <position position="131"/>
    </location>
</feature>
<dbReference type="Proteomes" id="UP000767238">
    <property type="component" value="Unassembled WGS sequence"/>
</dbReference>
<dbReference type="OrthoDB" id="3908166at2759"/>